<dbReference type="RefSeq" id="WP_062967529.1">
    <property type="nucleotide sequence ID" value="NZ_JAAXOS010000001.1"/>
</dbReference>
<name>A0A7X6KZB1_9NOCA</name>
<gene>
    <name evidence="1" type="ORF">HGB38_01675</name>
</gene>
<dbReference type="AlphaFoldDB" id="A0A7X6KZB1"/>
<proteinExistence type="predicted"/>
<dbReference type="GO" id="GO:0032259">
    <property type="term" value="P:methylation"/>
    <property type="evidence" value="ECO:0007669"/>
    <property type="project" value="UniProtKB-KW"/>
</dbReference>
<organism evidence="1 2">
    <name type="scientific">Nocardia gamkensis</name>
    <dbReference type="NCBI Taxonomy" id="352869"/>
    <lineage>
        <taxon>Bacteria</taxon>
        <taxon>Bacillati</taxon>
        <taxon>Actinomycetota</taxon>
        <taxon>Actinomycetes</taxon>
        <taxon>Mycobacteriales</taxon>
        <taxon>Nocardiaceae</taxon>
        <taxon>Nocardia</taxon>
    </lineage>
</organism>
<dbReference type="EMBL" id="JAAXOS010000001">
    <property type="protein sequence ID" value="NKY24951.1"/>
    <property type="molecule type" value="Genomic_DNA"/>
</dbReference>
<comment type="caution">
    <text evidence="1">The sequence shown here is derived from an EMBL/GenBank/DDBJ whole genome shotgun (WGS) entry which is preliminary data.</text>
</comment>
<evidence type="ECO:0000313" key="2">
    <source>
        <dbReference type="Proteomes" id="UP000540698"/>
    </source>
</evidence>
<accession>A0A7X6KZB1</accession>
<keyword evidence="1" id="KW-0808">Transferase</keyword>
<protein>
    <submittedName>
        <fullName evidence="1">Class I SAM-dependent methyltransferase</fullName>
    </submittedName>
</protein>
<evidence type="ECO:0000313" key="1">
    <source>
        <dbReference type="EMBL" id="NKY24951.1"/>
    </source>
</evidence>
<dbReference type="Proteomes" id="UP000540698">
    <property type="component" value="Unassembled WGS sequence"/>
</dbReference>
<keyword evidence="1" id="KW-0489">Methyltransferase</keyword>
<keyword evidence="2" id="KW-1185">Reference proteome</keyword>
<sequence length="195" mass="22075">MSEDDLSSGTILDCPGGASNFGLTVRADGGRCISVDPLYEIPPKDFEKLFDAEFPKLRAWASAQPNRFRFLQHDSASPWRHWRHGAEQFLADYERSASDERGDYVAASLPELPFEDGEFSLALSGFLPFSYTNRFDLDFHIAAVAELLRVCRGEVRLHPLNEITGQEYEHLEKLIAHLRETSLPFDRVISELQAT</sequence>
<dbReference type="GO" id="GO:0008168">
    <property type="term" value="F:methyltransferase activity"/>
    <property type="evidence" value="ECO:0007669"/>
    <property type="project" value="UniProtKB-KW"/>
</dbReference>
<reference evidence="1 2" key="1">
    <citation type="submission" date="2020-04" db="EMBL/GenBank/DDBJ databases">
        <title>MicrobeNet Type strains.</title>
        <authorList>
            <person name="Nicholson A.C."/>
        </authorList>
    </citation>
    <scope>NUCLEOTIDE SEQUENCE [LARGE SCALE GENOMIC DNA]</scope>
    <source>
        <strain evidence="1 2">DSM 44956</strain>
    </source>
</reference>